<accession>A0A9D4JEH4</accession>
<gene>
    <name evidence="1" type="ORF">DPMN_137164</name>
</gene>
<dbReference type="Proteomes" id="UP000828390">
    <property type="component" value="Unassembled WGS sequence"/>
</dbReference>
<name>A0A9D4JEH4_DREPO</name>
<protein>
    <submittedName>
        <fullName evidence="1">Uncharacterized protein</fullName>
    </submittedName>
</protein>
<reference evidence="1" key="1">
    <citation type="journal article" date="2019" name="bioRxiv">
        <title>The Genome of the Zebra Mussel, Dreissena polymorpha: A Resource for Invasive Species Research.</title>
        <authorList>
            <person name="McCartney M.A."/>
            <person name="Auch B."/>
            <person name="Kono T."/>
            <person name="Mallez S."/>
            <person name="Zhang Y."/>
            <person name="Obille A."/>
            <person name="Becker A."/>
            <person name="Abrahante J.E."/>
            <person name="Garbe J."/>
            <person name="Badalamenti J.P."/>
            <person name="Herman A."/>
            <person name="Mangelson H."/>
            <person name="Liachko I."/>
            <person name="Sullivan S."/>
            <person name="Sone E.D."/>
            <person name="Koren S."/>
            <person name="Silverstein K.A.T."/>
            <person name="Beckman K.B."/>
            <person name="Gohl D.M."/>
        </authorList>
    </citation>
    <scope>NUCLEOTIDE SEQUENCE</scope>
    <source>
        <strain evidence="1">Duluth1</strain>
        <tissue evidence="1">Whole animal</tissue>
    </source>
</reference>
<dbReference type="AlphaFoldDB" id="A0A9D4JEH4"/>
<evidence type="ECO:0000313" key="2">
    <source>
        <dbReference type="Proteomes" id="UP000828390"/>
    </source>
</evidence>
<comment type="caution">
    <text evidence="1">The sequence shown here is derived from an EMBL/GenBank/DDBJ whole genome shotgun (WGS) entry which is preliminary data.</text>
</comment>
<organism evidence="1 2">
    <name type="scientific">Dreissena polymorpha</name>
    <name type="common">Zebra mussel</name>
    <name type="synonym">Mytilus polymorpha</name>
    <dbReference type="NCBI Taxonomy" id="45954"/>
    <lineage>
        <taxon>Eukaryota</taxon>
        <taxon>Metazoa</taxon>
        <taxon>Spiralia</taxon>
        <taxon>Lophotrochozoa</taxon>
        <taxon>Mollusca</taxon>
        <taxon>Bivalvia</taxon>
        <taxon>Autobranchia</taxon>
        <taxon>Heteroconchia</taxon>
        <taxon>Euheterodonta</taxon>
        <taxon>Imparidentia</taxon>
        <taxon>Neoheterodontei</taxon>
        <taxon>Myida</taxon>
        <taxon>Dreissenoidea</taxon>
        <taxon>Dreissenidae</taxon>
        <taxon>Dreissena</taxon>
    </lineage>
</organism>
<keyword evidence="2" id="KW-1185">Reference proteome</keyword>
<proteinExistence type="predicted"/>
<dbReference type="EMBL" id="JAIWYP010000006">
    <property type="protein sequence ID" value="KAH3808805.1"/>
    <property type="molecule type" value="Genomic_DNA"/>
</dbReference>
<reference evidence="1" key="2">
    <citation type="submission" date="2020-11" db="EMBL/GenBank/DDBJ databases">
        <authorList>
            <person name="McCartney M.A."/>
            <person name="Auch B."/>
            <person name="Kono T."/>
            <person name="Mallez S."/>
            <person name="Becker A."/>
            <person name="Gohl D.M."/>
            <person name="Silverstein K.A.T."/>
            <person name="Koren S."/>
            <person name="Bechman K.B."/>
            <person name="Herman A."/>
            <person name="Abrahante J.E."/>
            <person name="Garbe J."/>
        </authorList>
    </citation>
    <scope>NUCLEOTIDE SEQUENCE</scope>
    <source>
        <strain evidence="1">Duluth1</strain>
        <tissue evidence="1">Whole animal</tissue>
    </source>
</reference>
<evidence type="ECO:0000313" key="1">
    <source>
        <dbReference type="EMBL" id="KAH3808805.1"/>
    </source>
</evidence>
<sequence>MGDAMNLIKIYSHVQSACAAAPRDPQEGKQEESRWVYEVKKAPTPDEVSGSAVDKLTQKLLDAVERLSNPFGSSCVDPRVRQPGKSFRNEEGYVEYPVKGPYPRKVRNRRYRPMPG</sequence>